<dbReference type="PANTHER" id="PTHR47959:SF3">
    <property type="entry name" value="ATP-DEPENDENT RNA HELICASE SRMB"/>
    <property type="match status" value="1"/>
</dbReference>
<keyword evidence="3 11" id="KW-0347">Helicase</keyword>
<organism evidence="11 12">
    <name type="scientific">Reinekea thalattae</name>
    <dbReference type="NCBI Taxonomy" id="2593301"/>
    <lineage>
        <taxon>Bacteria</taxon>
        <taxon>Pseudomonadati</taxon>
        <taxon>Pseudomonadota</taxon>
        <taxon>Gammaproteobacteria</taxon>
        <taxon>Oceanospirillales</taxon>
        <taxon>Saccharospirillaceae</taxon>
        <taxon>Reinekea</taxon>
    </lineage>
</organism>
<keyword evidence="2" id="KW-0378">Hydrolase</keyword>
<evidence type="ECO:0000313" key="12">
    <source>
        <dbReference type="Proteomes" id="UP000321764"/>
    </source>
</evidence>
<feature type="compositionally biased region" description="Basic and acidic residues" evidence="7">
    <location>
        <begin position="403"/>
        <end position="415"/>
    </location>
</feature>
<protein>
    <submittedName>
        <fullName evidence="11">DEAD/DEAH box helicase</fullName>
    </submittedName>
</protein>
<dbReference type="PROSITE" id="PS51192">
    <property type="entry name" value="HELICASE_ATP_BIND_1"/>
    <property type="match status" value="1"/>
</dbReference>
<evidence type="ECO:0000313" key="11">
    <source>
        <dbReference type="EMBL" id="TXR53013.1"/>
    </source>
</evidence>
<dbReference type="SMART" id="SM00487">
    <property type="entry name" value="DEXDc"/>
    <property type="match status" value="1"/>
</dbReference>
<feature type="short sequence motif" description="Q motif" evidence="6">
    <location>
        <begin position="1"/>
        <end position="28"/>
    </location>
</feature>
<dbReference type="Pfam" id="PF00271">
    <property type="entry name" value="Helicase_C"/>
    <property type="match status" value="1"/>
</dbReference>
<dbReference type="InterPro" id="IPR044742">
    <property type="entry name" value="DEAD/DEAH_RhlB"/>
</dbReference>
<keyword evidence="4" id="KW-0067">ATP-binding</keyword>
<evidence type="ECO:0000256" key="3">
    <source>
        <dbReference type="ARBA" id="ARBA00022806"/>
    </source>
</evidence>
<dbReference type="InterPro" id="IPR014014">
    <property type="entry name" value="RNA_helicase_DEAD_Q_motif"/>
</dbReference>
<evidence type="ECO:0000256" key="7">
    <source>
        <dbReference type="SAM" id="MobiDB-lite"/>
    </source>
</evidence>
<accession>A0A5C8Z6T6</accession>
<proteinExistence type="inferred from homology"/>
<dbReference type="EMBL" id="VKAD01000001">
    <property type="protein sequence ID" value="TXR53013.1"/>
    <property type="molecule type" value="Genomic_DNA"/>
</dbReference>
<evidence type="ECO:0000256" key="1">
    <source>
        <dbReference type="ARBA" id="ARBA00022741"/>
    </source>
</evidence>
<feature type="compositionally biased region" description="Basic residues" evidence="7">
    <location>
        <begin position="416"/>
        <end position="428"/>
    </location>
</feature>
<evidence type="ECO:0000256" key="6">
    <source>
        <dbReference type="PROSITE-ProRule" id="PRU00552"/>
    </source>
</evidence>
<dbReference type="SMART" id="SM00490">
    <property type="entry name" value="HELICc"/>
    <property type="match status" value="1"/>
</dbReference>
<dbReference type="RefSeq" id="WP_147711807.1">
    <property type="nucleotide sequence ID" value="NZ_VKAD01000001.1"/>
</dbReference>
<dbReference type="InterPro" id="IPR027417">
    <property type="entry name" value="P-loop_NTPase"/>
</dbReference>
<evidence type="ECO:0000259" key="10">
    <source>
        <dbReference type="PROSITE" id="PS51195"/>
    </source>
</evidence>
<evidence type="ECO:0000256" key="5">
    <source>
        <dbReference type="ARBA" id="ARBA00038437"/>
    </source>
</evidence>
<feature type="domain" description="Helicase C-terminal" evidence="9">
    <location>
        <begin position="231"/>
        <end position="378"/>
    </location>
</feature>
<evidence type="ECO:0000256" key="2">
    <source>
        <dbReference type="ARBA" id="ARBA00022801"/>
    </source>
</evidence>
<reference evidence="11 12" key="1">
    <citation type="submission" date="2019-07" db="EMBL/GenBank/DDBJ databases">
        <title>Reinekea sp. strain SSH23 genome sequencing and assembly.</title>
        <authorList>
            <person name="Kim I."/>
        </authorList>
    </citation>
    <scope>NUCLEOTIDE SEQUENCE [LARGE SCALE GENOMIC DNA]</scope>
    <source>
        <strain evidence="11 12">SSH23</strain>
    </source>
</reference>
<evidence type="ECO:0000259" key="9">
    <source>
        <dbReference type="PROSITE" id="PS51194"/>
    </source>
</evidence>
<dbReference type="Gene3D" id="3.40.50.300">
    <property type="entry name" value="P-loop containing nucleotide triphosphate hydrolases"/>
    <property type="match status" value="2"/>
</dbReference>
<dbReference type="InterPro" id="IPR001650">
    <property type="entry name" value="Helicase_C-like"/>
</dbReference>
<dbReference type="Proteomes" id="UP000321764">
    <property type="component" value="Unassembled WGS sequence"/>
</dbReference>
<dbReference type="PANTHER" id="PTHR47959">
    <property type="entry name" value="ATP-DEPENDENT RNA HELICASE RHLE-RELATED"/>
    <property type="match status" value="1"/>
</dbReference>
<dbReference type="GO" id="GO:0003676">
    <property type="term" value="F:nucleic acid binding"/>
    <property type="evidence" value="ECO:0007669"/>
    <property type="project" value="InterPro"/>
</dbReference>
<dbReference type="CDD" id="cd00268">
    <property type="entry name" value="DEADc"/>
    <property type="match status" value="1"/>
</dbReference>
<dbReference type="PROSITE" id="PS51195">
    <property type="entry name" value="Q_MOTIF"/>
    <property type="match status" value="1"/>
</dbReference>
<dbReference type="PROSITE" id="PS51194">
    <property type="entry name" value="HELICASE_CTER"/>
    <property type="match status" value="1"/>
</dbReference>
<dbReference type="InterPro" id="IPR014001">
    <property type="entry name" value="Helicase_ATP-bd"/>
</dbReference>
<comment type="caution">
    <text evidence="11">The sequence shown here is derived from an EMBL/GenBank/DDBJ whole genome shotgun (WGS) entry which is preliminary data.</text>
</comment>
<dbReference type="InterPro" id="IPR050079">
    <property type="entry name" value="DEAD_box_RNA_helicase"/>
</dbReference>
<comment type="similarity">
    <text evidence="5">Belongs to the DEAD box helicase family.</text>
</comment>
<dbReference type="GO" id="GO:0003724">
    <property type="term" value="F:RNA helicase activity"/>
    <property type="evidence" value="ECO:0007669"/>
    <property type="project" value="InterPro"/>
</dbReference>
<gene>
    <name evidence="11" type="ORF">FME95_00070</name>
</gene>
<evidence type="ECO:0000256" key="4">
    <source>
        <dbReference type="ARBA" id="ARBA00022840"/>
    </source>
</evidence>
<dbReference type="AlphaFoldDB" id="A0A5C8Z6T6"/>
<feature type="domain" description="Helicase ATP-binding" evidence="8">
    <location>
        <begin position="31"/>
        <end position="204"/>
    </location>
</feature>
<dbReference type="GO" id="GO:0016787">
    <property type="term" value="F:hydrolase activity"/>
    <property type="evidence" value="ECO:0007669"/>
    <property type="project" value="UniProtKB-KW"/>
</dbReference>
<keyword evidence="12" id="KW-1185">Reference proteome</keyword>
<keyword evidence="1" id="KW-0547">Nucleotide-binding</keyword>
<evidence type="ECO:0000259" key="8">
    <source>
        <dbReference type="PROSITE" id="PS51192"/>
    </source>
</evidence>
<dbReference type="GO" id="GO:0005524">
    <property type="term" value="F:ATP binding"/>
    <property type="evidence" value="ECO:0007669"/>
    <property type="project" value="UniProtKB-KW"/>
</dbReference>
<dbReference type="SUPFAM" id="SSF52540">
    <property type="entry name" value="P-loop containing nucleoside triphosphate hydrolases"/>
    <property type="match status" value="1"/>
</dbReference>
<dbReference type="InterPro" id="IPR011545">
    <property type="entry name" value="DEAD/DEAH_box_helicase_dom"/>
</dbReference>
<dbReference type="OrthoDB" id="9808889at2"/>
<dbReference type="CDD" id="cd18787">
    <property type="entry name" value="SF2_C_DEAD"/>
    <property type="match status" value="1"/>
</dbReference>
<dbReference type="GO" id="GO:0005829">
    <property type="term" value="C:cytosol"/>
    <property type="evidence" value="ECO:0007669"/>
    <property type="project" value="TreeGrafter"/>
</dbReference>
<sequence>MFESLNLHPKLIQAINALQWTQATEVQTQSLPFALQGQDLIISAETGSGKTAAYLIPVLHKLISQPNNQAGSQILIMVPTRELAQQVKKDCDALSQFSAIQSVIIRGGQEFQYQASLLRRNPHIIIATPGRLTEHLNSKTVDLSDIETVVLDECDRMLDMGFRDEVLAITEHCTTKHQSLLLSATLRHRGVKAIAGTLLNDAKLVKVETDSLQPNITQQVILSDDDKHKEKLTHWLLTNEKYEKAIVFTKTRAAAQQLNNLLRYHKLRVESLHGEIAQDDRNKVMAKFREGVVDIIVATDLAARGLDVQGVDLVINYHMAQSGDEHVHRVGRTGRAGESGLAICLVNSFDYSLMSSIERYLKIRFERRQIEPLKAKYTGPKNVKANGKPVGVKKANTKKRNSDKKNESKVKAEKHAARKRKNIGKRRQATNQPETGGFAPIKKKKTIIEEQ</sequence>
<feature type="domain" description="DEAD-box RNA helicase Q" evidence="10">
    <location>
        <begin position="1"/>
        <end position="28"/>
    </location>
</feature>
<dbReference type="Pfam" id="PF00270">
    <property type="entry name" value="DEAD"/>
    <property type="match status" value="1"/>
</dbReference>
<name>A0A5C8Z6T6_9GAMM</name>
<feature type="region of interest" description="Disordered" evidence="7">
    <location>
        <begin position="378"/>
        <end position="451"/>
    </location>
</feature>